<keyword evidence="4 6" id="KW-0457">Lysine biosynthesis</keyword>
<feature type="binding site" evidence="6">
    <location>
        <position position="46"/>
    </location>
    <ligand>
        <name>substrate</name>
    </ligand>
</feature>
<dbReference type="SUPFAM" id="SSF54506">
    <property type="entry name" value="Diaminopimelate epimerase-like"/>
    <property type="match status" value="2"/>
</dbReference>
<comment type="subunit">
    <text evidence="6">Homodimer.</text>
</comment>
<dbReference type="UniPathway" id="UPA00034">
    <property type="reaction ID" value="UER00025"/>
</dbReference>
<evidence type="ECO:0000256" key="7">
    <source>
        <dbReference type="NCBIfam" id="TIGR00652"/>
    </source>
</evidence>
<dbReference type="EC" id="5.1.1.7" evidence="6 7"/>
<comment type="pathway">
    <text evidence="6">Amino-acid biosynthesis; L-lysine biosynthesis via DAP pathway; DL-2,6-diaminopimelate from LL-2,6-diaminopimelate: step 1/1.</text>
</comment>
<keyword evidence="5 6" id="KW-0413">Isomerase</keyword>
<dbReference type="STRING" id="1208919.CDSE_0120"/>
<evidence type="ECO:0000256" key="3">
    <source>
        <dbReference type="ARBA" id="ARBA00022605"/>
    </source>
</evidence>
<evidence type="ECO:0000256" key="6">
    <source>
        <dbReference type="HAMAP-Rule" id="MF_00197"/>
    </source>
</evidence>
<comment type="subcellular location">
    <subcellularLocation>
        <location evidence="6">Cytoplasm</location>
    </subcellularLocation>
</comment>
<dbReference type="Proteomes" id="UP000011547">
    <property type="component" value="Chromosome"/>
</dbReference>
<dbReference type="InterPro" id="IPR001653">
    <property type="entry name" value="DAP_epimerase_DapF"/>
</dbReference>
<sequence>MSLNFTKMHGVGNDFIVINCINQNFILTAEIAKALANRNFGIGADQILLVENSINPEADFRYRIFNSTGEEVENCGNGARCFVKFVHKYNLSNKNPIKAEITSGIITLNENNDGSVTVDMGKPSFDPESLPFNTESLEFRKQSLETLWQLKTEKNKTLLLSVLSISNPHAIIVIDDINTNEVSLIGPEIESHPRFIKKVNVSFMQIKDQHSILLRVYERGAGETLACGTGACASVVSGIRRGLLQSPVLVHTKGGVLSIDWDGKSIKMTGPASFVFDGQISINNLMQTINKNTSLLKI</sequence>
<keyword evidence="9" id="KW-1185">Reference proteome</keyword>
<dbReference type="GO" id="GO:0005829">
    <property type="term" value="C:cytosol"/>
    <property type="evidence" value="ECO:0007669"/>
    <property type="project" value="TreeGrafter"/>
</dbReference>
<dbReference type="RefSeq" id="WP_015396641.1">
    <property type="nucleotide sequence ID" value="NC_020294.1"/>
</dbReference>
<evidence type="ECO:0000256" key="5">
    <source>
        <dbReference type="ARBA" id="ARBA00023235"/>
    </source>
</evidence>
<feature type="binding site" evidence="6">
    <location>
        <position position="200"/>
    </location>
    <ligand>
        <name>substrate</name>
    </ligand>
</feature>
<dbReference type="HOGENOM" id="CLU_053306_1_1_4"/>
<feature type="site" description="Could be important to modulate the pK values of the two catalytic cysteine residues" evidence="6">
    <location>
        <position position="218"/>
    </location>
</feature>
<keyword evidence="3 6" id="KW-0028">Amino-acid biosynthesis</keyword>
<feature type="binding site" evidence="6">
    <location>
        <begin position="76"/>
        <end position="77"/>
    </location>
    <ligand>
        <name>substrate</name>
    </ligand>
</feature>
<dbReference type="AlphaFoldDB" id="M1M4X3"/>
<dbReference type="EMBL" id="CP003803">
    <property type="protein sequence ID" value="AGF47230.1"/>
    <property type="molecule type" value="Genomic_DNA"/>
</dbReference>
<dbReference type="HAMAP" id="MF_00197">
    <property type="entry name" value="DAP_epimerase"/>
    <property type="match status" value="1"/>
</dbReference>
<feature type="binding site" evidence="6">
    <location>
        <position position="66"/>
    </location>
    <ligand>
        <name>substrate</name>
    </ligand>
</feature>
<dbReference type="PANTHER" id="PTHR31689:SF0">
    <property type="entry name" value="DIAMINOPIMELATE EPIMERASE"/>
    <property type="match status" value="1"/>
</dbReference>
<dbReference type="PATRIC" id="fig|1208919.3.peg.675"/>
<accession>M1M4X3</accession>
<dbReference type="NCBIfam" id="TIGR00652">
    <property type="entry name" value="DapF"/>
    <property type="match status" value="1"/>
</dbReference>
<evidence type="ECO:0000313" key="8">
    <source>
        <dbReference type="EMBL" id="AGF47230.1"/>
    </source>
</evidence>
<evidence type="ECO:0000256" key="4">
    <source>
        <dbReference type="ARBA" id="ARBA00023154"/>
    </source>
</evidence>
<evidence type="ECO:0000256" key="1">
    <source>
        <dbReference type="ARBA" id="ARBA00010219"/>
    </source>
</evidence>
<feature type="active site" description="Proton donor" evidence="6">
    <location>
        <position position="75"/>
    </location>
</feature>
<gene>
    <name evidence="6" type="primary">dapF</name>
    <name evidence="8" type="ORF">CDSE_0120</name>
</gene>
<dbReference type="OrthoDB" id="9805408at2"/>
<feature type="binding site" evidence="6">
    <location>
        <position position="167"/>
    </location>
    <ligand>
        <name>substrate</name>
    </ligand>
</feature>
<dbReference type="Gene3D" id="3.10.310.10">
    <property type="entry name" value="Diaminopimelate Epimerase, Chain A, domain 1"/>
    <property type="match status" value="2"/>
</dbReference>
<dbReference type="eggNOG" id="COG0253">
    <property type="taxonomic scope" value="Bacteria"/>
</dbReference>
<evidence type="ECO:0000313" key="9">
    <source>
        <dbReference type="Proteomes" id="UP000011547"/>
    </source>
</evidence>
<evidence type="ECO:0000256" key="2">
    <source>
        <dbReference type="ARBA" id="ARBA00022490"/>
    </source>
</evidence>
<proteinExistence type="inferred from homology"/>
<feature type="binding site" evidence="6">
    <location>
        <position position="13"/>
    </location>
    <ligand>
        <name>substrate</name>
    </ligand>
</feature>
<feature type="binding site" evidence="6">
    <location>
        <begin position="218"/>
        <end position="219"/>
    </location>
    <ligand>
        <name>substrate</name>
    </ligand>
</feature>
<dbReference type="GO" id="GO:0008837">
    <property type="term" value="F:diaminopimelate epimerase activity"/>
    <property type="evidence" value="ECO:0007669"/>
    <property type="project" value="UniProtKB-UniRule"/>
</dbReference>
<dbReference type="KEGG" id="kde:CDSE_0120"/>
<dbReference type="FunFam" id="3.10.310.10:FF:000001">
    <property type="entry name" value="Diaminopimelate epimerase"/>
    <property type="match status" value="1"/>
</dbReference>
<feature type="site" description="Could be important to modulate the pK values of the two catalytic cysteine residues" evidence="6">
    <location>
        <position position="169"/>
    </location>
</feature>
<keyword evidence="2 6" id="KW-0963">Cytoplasm</keyword>
<dbReference type="PANTHER" id="PTHR31689">
    <property type="entry name" value="DIAMINOPIMELATE EPIMERASE, CHLOROPLASTIC"/>
    <property type="match status" value="1"/>
</dbReference>
<comment type="catalytic activity">
    <reaction evidence="6">
        <text>(2S,6S)-2,6-diaminopimelate = meso-2,6-diaminopimelate</text>
        <dbReference type="Rhea" id="RHEA:15393"/>
        <dbReference type="ChEBI" id="CHEBI:57609"/>
        <dbReference type="ChEBI" id="CHEBI:57791"/>
        <dbReference type="EC" id="5.1.1.7"/>
    </reaction>
</comment>
<organism evidence="8 9">
    <name type="scientific">Candidatus Kinetoplastidibacterium desouzai TCC079E</name>
    <dbReference type="NCBI Taxonomy" id="1208919"/>
    <lineage>
        <taxon>Bacteria</taxon>
        <taxon>Pseudomonadati</taxon>
        <taxon>Pseudomonadota</taxon>
        <taxon>Betaproteobacteria</taxon>
        <taxon>Candidatus Kinetoplastidibacterium</taxon>
    </lineage>
</organism>
<comment type="similarity">
    <text evidence="1 6">Belongs to the diaminopimelate epimerase family.</text>
</comment>
<dbReference type="GO" id="GO:0009089">
    <property type="term" value="P:lysine biosynthetic process via diaminopimelate"/>
    <property type="evidence" value="ECO:0007669"/>
    <property type="project" value="UniProtKB-UniRule"/>
</dbReference>
<feature type="active site" description="Proton acceptor" evidence="6">
    <location>
        <position position="227"/>
    </location>
</feature>
<feature type="binding site" evidence="6">
    <location>
        <begin position="228"/>
        <end position="229"/>
    </location>
    <ligand>
        <name>substrate</name>
    </ligand>
</feature>
<name>M1M4X3_9PROT</name>
<reference evidence="8 9" key="1">
    <citation type="journal article" date="2013" name="Genome Biol. Evol.">
        <title>Genome evolution and phylogenomic analysis of candidatus kinetoplastibacterium, the betaproteobacterial endosymbionts of strigomonas and angomonas.</title>
        <authorList>
            <person name="Alves J.M."/>
            <person name="Serrano M.G."/>
            <person name="Maia da Silva F."/>
            <person name="Voegtly L.J."/>
            <person name="Matveyev A.V."/>
            <person name="Teixeira M.M."/>
            <person name="Camargo E.P."/>
            <person name="Buck G.A."/>
        </authorList>
    </citation>
    <scope>NUCLEOTIDE SEQUENCE [LARGE SCALE GENOMIC DNA]</scope>
    <source>
        <strain evidence="8 9">TCC079E</strain>
    </source>
</reference>
<dbReference type="Pfam" id="PF01678">
    <property type="entry name" value="DAP_epimerase"/>
    <property type="match status" value="2"/>
</dbReference>
<comment type="function">
    <text evidence="6">Catalyzes the stereoinversion of LL-2,6-diaminopimelate (L,L-DAP) to meso-diaminopimelate (meso-DAP), a precursor of L-lysine and an essential component of the bacterial peptidoglycan.</text>
</comment>
<protein>
    <recommendedName>
        <fullName evidence="6 7">Diaminopimelate epimerase</fullName>
        <shortName evidence="6">DAP epimerase</shortName>
        <ecNumber evidence="6 7">5.1.1.7</ecNumber>
    </recommendedName>
    <alternativeName>
        <fullName evidence="6">PLP-independent amino acid racemase</fullName>
    </alternativeName>
</protein>